<evidence type="ECO:0000259" key="2">
    <source>
        <dbReference type="PROSITE" id="PS51781"/>
    </source>
</evidence>
<dbReference type="EMBL" id="JAGIOE010000001">
    <property type="protein sequence ID" value="MBP2374410.1"/>
    <property type="molecule type" value="Genomic_DNA"/>
</dbReference>
<dbReference type="SUPFAM" id="SSF50044">
    <property type="entry name" value="SH3-domain"/>
    <property type="match status" value="1"/>
</dbReference>
<dbReference type="SMART" id="SM00287">
    <property type="entry name" value="SH3b"/>
    <property type="match status" value="7"/>
</dbReference>
<feature type="domain" description="SH3b" evidence="2">
    <location>
        <begin position="40"/>
        <end position="104"/>
    </location>
</feature>
<dbReference type="PROSITE" id="PS51781">
    <property type="entry name" value="SH3B"/>
    <property type="match status" value="4"/>
</dbReference>
<evidence type="ECO:0000256" key="1">
    <source>
        <dbReference type="SAM" id="SignalP"/>
    </source>
</evidence>
<dbReference type="PANTHER" id="PTHR34408">
    <property type="entry name" value="FAMILY PROTEIN, PUTATIVE-RELATED"/>
    <property type="match status" value="1"/>
</dbReference>
<feature type="domain" description="SH3b" evidence="2">
    <location>
        <begin position="582"/>
        <end position="649"/>
    </location>
</feature>
<reference evidence="3 4" key="1">
    <citation type="submission" date="2021-03" db="EMBL/GenBank/DDBJ databases">
        <title>Sequencing the genomes of 1000 actinobacteria strains.</title>
        <authorList>
            <person name="Klenk H.-P."/>
        </authorList>
    </citation>
    <scope>NUCLEOTIDE SEQUENCE [LARGE SCALE GENOMIC DNA]</scope>
    <source>
        <strain evidence="3 4">DSM 15454</strain>
    </source>
</reference>
<dbReference type="InterPro" id="IPR058593">
    <property type="entry name" value="ARB_07466-like_C"/>
</dbReference>
<accession>A0ABS4WE16</accession>
<dbReference type="InterPro" id="IPR052354">
    <property type="entry name" value="Cell_Wall_Dynamics_Protein"/>
</dbReference>
<proteinExistence type="predicted"/>
<dbReference type="Pfam" id="PF26571">
    <property type="entry name" value="VldE"/>
    <property type="match status" value="1"/>
</dbReference>
<comment type="caution">
    <text evidence="3">The sequence shown here is derived from an EMBL/GenBank/DDBJ whole genome shotgun (WGS) entry which is preliminary data.</text>
</comment>
<feature type="domain" description="SH3b" evidence="2">
    <location>
        <begin position="507"/>
        <end position="574"/>
    </location>
</feature>
<dbReference type="InterPro" id="IPR036028">
    <property type="entry name" value="SH3-like_dom_sf"/>
</dbReference>
<dbReference type="Pfam" id="PF08239">
    <property type="entry name" value="SH3_3"/>
    <property type="match status" value="5"/>
</dbReference>
<organism evidence="3 4">
    <name type="scientific">Paeniglutamicibacter psychrophenolicus</name>
    <dbReference type="NCBI Taxonomy" id="257454"/>
    <lineage>
        <taxon>Bacteria</taxon>
        <taxon>Bacillati</taxon>
        <taxon>Actinomycetota</taxon>
        <taxon>Actinomycetes</taxon>
        <taxon>Micrococcales</taxon>
        <taxon>Micrococcaceae</taxon>
        <taxon>Paeniglutamicibacter</taxon>
    </lineage>
</organism>
<dbReference type="Gene3D" id="2.30.30.40">
    <property type="entry name" value="SH3 Domains"/>
    <property type="match status" value="9"/>
</dbReference>
<evidence type="ECO:0000313" key="4">
    <source>
        <dbReference type="Proteomes" id="UP000766570"/>
    </source>
</evidence>
<dbReference type="InterPro" id="IPR003646">
    <property type="entry name" value="SH3-like_bac-type"/>
</dbReference>
<dbReference type="PANTHER" id="PTHR34408:SF1">
    <property type="entry name" value="GLYCOSYL HYDROLASE FAMILY 19 DOMAIN-CONTAINING PROTEIN HI_1415"/>
    <property type="match status" value="1"/>
</dbReference>
<evidence type="ECO:0000313" key="3">
    <source>
        <dbReference type="EMBL" id="MBP2374410.1"/>
    </source>
</evidence>
<feature type="signal peptide" evidence="1">
    <location>
        <begin position="1"/>
        <end position="26"/>
    </location>
</feature>
<feature type="domain" description="SH3b" evidence="2">
    <location>
        <begin position="654"/>
        <end position="717"/>
    </location>
</feature>
<gene>
    <name evidence="3" type="ORF">JOF46_002322</name>
</gene>
<name>A0ABS4WE16_9MICC</name>
<keyword evidence="1" id="KW-0732">Signal</keyword>
<dbReference type="RefSeq" id="WP_209907435.1">
    <property type="nucleotide sequence ID" value="NZ_BAAAMI010000006.1"/>
</dbReference>
<dbReference type="Proteomes" id="UP000766570">
    <property type="component" value="Unassembled WGS sequence"/>
</dbReference>
<protein>
    <submittedName>
        <fullName evidence="3">Uncharacterized protein YraI</fullName>
    </submittedName>
</protein>
<sequence>MQRKHLGVALALAVALVGGPTTIATAQPLAPLASVGIATAKAKPVKQTTANLTLRKTANASSASLLVIPKNTRLTILKTSGIWNQVTYKSKTGWVSGNFLKQVAAAKAKVYNYTKAFTTVKAKAAASSANLMTIHRQTKVEVIGKTGSWTKVVVSGKTGFVPASALGASNPAAVYRWVNGNQPVFQTTKTTSKKLGTLSNNTRIQWLRTSGSWQQVRTTAGIGWIQSSKLSTKAITPPAKPKVYNYTKAFTAVKAKAAASSANLMTIHRQTKVEVIGKTGPWTKVVVSGKTGFVPASALGASNPAAVYRWVNGKQPVFQTTKTTSKKLGTLVNNTRIQWLRTSGSWQQVRTSAGIGWMPSSKLSNAAIKPPAIPKVYSYANAYTTVKSAASATSANLLAIHRQTRVEVLGTSGSWTKIVVSGKTGFVPSSTLSKTSPSVIYRWVNGSQRAYAGTSTTSKAIITMPMNSKVQWLRTSGSWQQVRTSAGIGWMESKGLSTKVNQVLPSKPPVTFNSPRWATANVNLRSGPGTNHGIIKVVSKGERVMFGTSSGGWANIEVGGRTGWVSADYLATSAPKPPAPKPDEITFSSPRWTTANLNLRSGAGTNHDAIGVVPVGERVLLGRSSGGWANVKTSKGTGWVSVLYLATSAPPPKPVTQYRWATGTVNVRAGSSTIYPVMGQIQPGEQVTYLDSRDKWARVISRHGTGWISEAFLTKTPLAPLQPETEAIMNAVKSRFGDYVSSYGGVRPGSFGHSQGLATDIMIKNYKTAQGIRNGDEIANFLIANRESLRVRYLIWQDKIWLGPAKGWEEYSTSGKYGQQFTNNWNDTTRHLDHIHAETYAK</sequence>
<feature type="chain" id="PRO_5046392142" evidence="1">
    <location>
        <begin position="27"/>
        <end position="842"/>
    </location>
</feature>
<keyword evidence="4" id="KW-1185">Reference proteome</keyword>